<accession>A0A7Y9LUV8</accession>
<keyword evidence="2" id="KW-0812">Transmembrane</keyword>
<evidence type="ECO:0000313" key="4">
    <source>
        <dbReference type="Proteomes" id="UP000521748"/>
    </source>
</evidence>
<evidence type="ECO:0000313" key="3">
    <source>
        <dbReference type="EMBL" id="NYE95970.1"/>
    </source>
</evidence>
<dbReference type="AlphaFoldDB" id="A0A7Y9LUV8"/>
<sequence>MSLACSSINFPVISWLLLKELLGVNSCIAPWGIGYFIGTVQNSATVTGTPPSGPPVTSPPSNVSVPLTEMAPPMPPMPPAPQGSLAYTGATLAALPLGLVGLLAGILLLIGTVRRRRS</sequence>
<keyword evidence="4" id="KW-1185">Reference proteome</keyword>
<keyword evidence="2" id="KW-1133">Transmembrane helix</keyword>
<comment type="caution">
    <text evidence="3">The sequence shown here is derived from an EMBL/GenBank/DDBJ whole genome shotgun (WGS) entry which is preliminary data.</text>
</comment>
<protein>
    <recommendedName>
        <fullName evidence="5">Gram-positive cocci surface proteins LPxTG domain-containing protein</fullName>
    </recommendedName>
</protein>
<evidence type="ECO:0000256" key="2">
    <source>
        <dbReference type="SAM" id="Phobius"/>
    </source>
</evidence>
<reference evidence="3 4" key="1">
    <citation type="submission" date="2020-07" db="EMBL/GenBank/DDBJ databases">
        <title>Sequencing the genomes of 1000 actinobacteria strains.</title>
        <authorList>
            <person name="Klenk H.-P."/>
        </authorList>
    </citation>
    <scope>NUCLEOTIDE SEQUENCE [LARGE SCALE GENOMIC DNA]</scope>
    <source>
        <strain evidence="3 4">DSM 102047</strain>
    </source>
</reference>
<feature type="region of interest" description="Disordered" evidence="1">
    <location>
        <begin position="46"/>
        <end position="76"/>
    </location>
</feature>
<evidence type="ECO:0000256" key="1">
    <source>
        <dbReference type="SAM" id="MobiDB-lite"/>
    </source>
</evidence>
<name>A0A7Y9LUV8_9MICC</name>
<gene>
    <name evidence="3" type="ORF">FHU41_002220</name>
</gene>
<dbReference type="RefSeq" id="WP_179389688.1">
    <property type="nucleotide sequence ID" value="NZ_JACBYQ010000002.1"/>
</dbReference>
<feature type="transmembrane region" description="Helical" evidence="2">
    <location>
        <begin position="85"/>
        <end position="110"/>
    </location>
</feature>
<keyword evidence="2" id="KW-0472">Membrane</keyword>
<dbReference type="EMBL" id="JACBYQ010000002">
    <property type="protein sequence ID" value="NYE95970.1"/>
    <property type="molecule type" value="Genomic_DNA"/>
</dbReference>
<organism evidence="3 4">
    <name type="scientific">Psychromicrobium silvestre</name>
    <dbReference type="NCBI Taxonomy" id="1645614"/>
    <lineage>
        <taxon>Bacteria</taxon>
        <taxon>Bacillati</taxon>
        <taxon>Actinomycetota</taxon>
        <taxon>Actinomycetes</taxon>
        <taxon>Micrococcales</taxon>
        <taxon>Micrococcaceae</taxon>
        <taxon>Psychromicrobium</taxon>
    </lineage>
</organism>
<evidence type="ECO:0008006" key="5">
    <source>
        <dbReference type="Google" id="ProtNLM"/>
    </source>
</evidence>
<proteinExistence type="predicted"/>
<dbReference type="Proteomes" id="UP000521748">
    <property type="component" value="Unassembled WGS sequence"/>
</dbReference>